<dbReference type="EMBL" id="GG745336">
    <property type="protein sequence ID" value="KNE60756.1"/>
    <property type="molecule type" value="Genomic_DNA"/>
</dbReference>
<dbReference type="Proteomes" id="UP000054350">
    <property type="component" value="Unassembled WGS sequence"/>
</dbReference>
<comment type="subcellular location">
    <subcellularLocation>
        <location evidence="1">Mitochondrion matrix</location>
    </subcellularLocation>
</comment>
<dbReference type="OrthoDB" id="3264224at2759"/>
<dbReference type="PANTHER" id="PTHR11947">
    <property type="entry name" value="PYRUVATE DEHYDROGENASE KINASE"/>
    <property type="match status" value="1"/>
</dbReference>
<organism evidence="2 3">
    <name type="scientific">Allomyces macrogynus (strain ATCC 38327)</name>
    <name type="common">Allomyces javanicus var. macrogynus</name>
    <dbReference type="NCBI Taxonomy" id="578462"/>
    <lineage>
        <taxon>Eukaryota</taxon>
        <taxon>Fungi</taxon>
        <taxon>Fungi incertae sedis</taxon>
        <taxon>Blastocladiomycota</taxon>
        <taxon>Blastocladiomycetes</taxon>
        <taxon>Blastocladiales</taxon>
        <taxon>Blastocladiaceae</taxon>
        <taxon>Allomyces</taxon>
    </lineage>
</organism>
<reference evidence="3" key="2">
    <citation type="submission" date="2009-11" db="EMBL/GenBank/DDBJ databases">
        <title>The Genome Sequence of Allomyces macrogynus strain ATCC 38327.</title>
        <authorList>
            <consortium name="The Broad Institute Genome Sequencing Platform"/>
            <person name="Russ C."/>
            <person name="Cuomo C."/>
            <person name="Shea T."/>
            <person name="Young S.K."/>
            <person name="Zeng Q."/>
            <person name="Koehrsen M."/>
            <person name="Haas B."/>
            <person name="Borodovsky M."/>
            <person name="Guigo R."/>
            <person name="Alvarado L."/>
            <person name="Berlin A."/>
            <person name="Borenstein D."/>
            <person name="Chen Z."/>
            <person name="Engels R."/>
            <person name="Freedman E."/>
            <person name="Gellesch M."/>
            <person name="Goldberg J."/>
            <person name="Griggs A."/>
            <person name="Gujja S."/>
            <person name="Heiman D."/>
            <person name="Hepburn T."/>
            <person name="Howarth C."/>
            <person name="Jen D."/>
            <person name="Larson L."/>
            <person name="Lewis B."/>
            <person name="Mehta T."/>
            <person name="Park D."/>
            <person name="Pearson M."/>
            <person name="Roberts A."/>
            <person name="Saif S."/>
            <person name="Shenoy N."/>
            <person name="Sisk P."/>
            <person name="Stolte C."/>
            <person name="Sykes S."/>
            <person name="Walk T."/>
            <person name="White J."/>
            <person name="Yandava C."/>
            <person name="Burger G."/>
            <person name="Gray M.W."/>
            <person name="Holland P.W.H."/>
            <person name="King N."/>
            <person name="Lang F.B.F."/>
            <person name="Roger A.J."/>
            <person name="Ruiz-Trillo I."/>
            <person name="Lander E."/>
            <person name="Nusbaum C."/>
        </authorList>
    </citation>
    <scope>NUCLEOTIDE SEQUENCE [LARGE SCALE GENOMIC DNA]</scope>
    <source>
        <strain evidence="3">ATCC 38327</strain>
    </source>
</reference>
<keyword evidence="1" id="KW-0067">ATP-binding</keyword>
<accession>A0A0L0SE48</accession>
<keyword evidence="1" id="KW-0496">Mitochondrion</keyword>
<comment type="similarity">
    <text evidence="1">Belongs to the PDK/BCKDK protein kinase family.</text>
</comment>
<dbReference type="EC" id="2.7.11.-" evidence="1"/>
<dbReference type="PANTHER" id="PTHR11947:SF3">
    <property type="entry name" value="[PYRUVATE DEHYDROGENASE (ACETYL-TRANSFERRING)] KINASE, MITOCHONDRIAL"/>
    <property type="match status" value="1"/>
</dbReference>
<dbReference type="AlphaFoldDB" id="A0A0L0SE48"/>
<dbReference type="GO" id="GO:0004740">
    <property type="term" value="F:pyruvate dehydrogenase (acetyl-transferring) kinase activity"/>
    <property type="evidence" value="ECO:0007669"/>
    <property type="project" value="TreeGrafter"/>
</dbReference>
<dbReference type="STRING" id="578462.A0A0L0SE48"/>
<keyword evidence="1" id="KW-0418">Kinase</keyword>
<name>A0A0L0SE48_ALLM3</name>
<evidence type="ECO:0000313" key="3">
    <source>
        <dbReference type="Proteomes" id="UP000054350"/>
    </source>
</evidence>
<dbReference type="GO" id="GO:0005524">
    <property type="term" value="F:ATP binding"/>
    <property type="evidence" value="ECO:0007669"/>
    <property type="project" value="UniProtKB-UniRule"/>
</dbReference>
<sequence length="492" mass="51309">MPPPAAAAAMSLPHLASTAAAAAVAPSLSSSVMASALHAVRPLRHSLNARRAAAADPVATAAAAASLVAARQSHAAVVLDDICQVLPTVLAPGARADHVAAALAPLAQCARDLTHAAVILAEDPSVVAAMPVNADDVLVALRAARVRHDAATRALHAAWSPMVGRVIVDRSAMQRVRRLLDAFIASHLGARLALANALRVGSGHQVRDVDPHAVTVKAIHDERAWAQATFGNAPEVVLKNTSVRAHGPVACEASLRAMLRGPLRAAMHAAAISGPPQHPVKVKIVDGREDLAFHISDRGPGLTQRQLADVFHYGLVTAPLAHAKMPALGYSPVISTRDPVPTPTTPYVPAGRRRRSLFRMPATASSSPSPLFTAATSILQALGISGFGTRASSTTDQRTPRAAAPVIETFADPLAETAVREPAMPAMTMADILGVAPPSALGHVLHEHALDLSLARRHARYFGGDLDVVSMENHGTDQYLHLTKDVAEVTEA</sequence>
<dbReference type="GO" id="GO:0010906">
    <property type="term" value="P:regulation of glucose metabolic process"/>
    <property type="evidence" value="ECO:0007669"/>
    <property type="project" value="TreeGrafter"/>
</dbReference>
<dbReference type="GO" id="GO:0005759">
    <property type="term" value="C:mitochondrial matrix"/>
    <property type="evidence" value="ECO:0007669"/>
    <property type="project" value="UniProtKB-SubCell"/>
</dbReference>
<proteinExistence type="inferred from homology"/>
<evidence type="ECO:0000256" key="1">
    <source>
        <dbReference type="RuleBase" id="RU366032"/>
    </source>
</evidence>
<gene>
    <name evidence="2" type="ORF">AMAG_06114</name>
</gene>
<dbReference type="Gene3D" id="3.30.565.10">
    <property type="entry name" value="Histidine kinase-like ATPase, C-terminal domain"/>
    <property type="match status" value="1"/>
</dbReference>
<keyword evidence="1" id="KW-0808">Transferase</keyword>
<evidence type="ECO:0000313" key="2">
    <source>
        <dbReference type="EMBL" id="KNE60756.1"/>
    </source>
</evidence>
<reference evidence="2 3" key="1">
    <citation type="submission" date="2009-11" db="EMBL/GenBank/DDBJ databases">
        <title>Annotation of Allomyces macrogynus ATCC 38327.</title>
        <authorList>
            <consortium name="The Broad Institute Genome Sequencing Platform"/>
            <person name="Russ C."/>
            <person name="Cuomo C."/>
            <person name="Burger G."/>
            <person name="Gray M.W."/>
            <person name="Holland P.W.H."/>
            <person name="King N."/>
            <person name="Lang F.B.F."/>
            <person name="Roger A.J."/>
            <person name="Ruiz-Trillo I."/>
            <person name="Young S.K."/>
            <person name="Zeng Q."/>
            <person name="Gargeya S."/>
            <person name="Fitzgerald M."/>
            <person name="Haas B."/>
            <person name="Abouelleil A."/>
            <person name="Alvarado L."/>
            <person name="Arachchi H.M."/>
            <person name="Berlin A."/>
            <person name="Chapman S.B."/>
            <person name="Gearin G."/>
            <person name="Goldberg J."/>
            <person name="Griggs A."/>
            <person name="Gujja S."/>
            <person name="Hansen M."/>
            <person name="Heiman D."/>
            <person name="Howarth C."/>
            <person name="Larimer J."/>
            <person name="Lui A."/>
            <person name="MacDonald P.J.P."/>
            <person name="McCowen C."/>
            <person name="Montmayeur A."/>
            <person name="Murphy C."/>
            <person name="Neiman D."/>
            <person name="Pearson M."/>
            <person name="Priest M."/>
            <person name="Roberts A."/>
            <person name="Saif S."/>
            <person name="Shea T."/>
            <person name="Sisk P."/>
            <person name="Stolte C."/>
            <person name="Sykes S."/>
            <person name="Wortman J."/>
            <person name="Nusbaum C."/>
            <person name="Birren B."/>
        </authorList>
    </citation>
    <scope>NUCLEOTIDE SEQUENCE [LARGE SCALE GENOMIC DNA]</scope>
    <source>
        <strain evidence="2 3">ATCC 38327</strain>
    </source>
</reference>
<dbReference type="InterPro" id="IPR039028">
    <property type="entry name" value="BCKD/PDK"/>
</dbReference>
<dbReference type="InterPro" id="IPR036890">
    <property type="entry name" value="HATPase_C_sf"/>
</dbReference>
<keyword evidence="1" id="KW-0547">Nucleotide-binding</keyword>
<protein>
    <recommendedName>
        <fullName evidence="1">Protein-serine/threonine kinase</fullName>
        <ecNumber evidence="1">2.7.11.-</ecNumber>
    </recommendedName>
</protein>
<keyword evidence="3" id="KW-1185">Reference proteome</keyword>
<dbReference type="VEuPathDB" id="FungiDB:AMAG_06114"/>